<dbReference type="SUPFAM" id="SSF49464">
    <property type="entry name" value="Carboxypeptidase regulatory domain-like"/>
    <property type="match status" value="1"/>
</dbReference>
<dbReference type="PROSITE" id="PS52016">
    <property type="entry name" value="TONB_DEPENDENT_REC_3"/>
    <property type="match status" value="1"/>
</dbReference>
<keyword evidence="2" id="KW-0472">Membrane</keyword>
<keyword evidence="2" id="KW-1134">Transmembrane beta strand</keyword>
<keyword evidence="5" id="KW-1185">Reference proteome</keyword>
<dbReference type="PANTHER" id="PTHR30069">
    <property type="entry name" value="TONB-DEPENDENT OUTER MEMBRANE RECEPTOR"/>
    <property type="match status" value="1"/>
</dbReference>
<comment type="caution">
    <text evidence="4">The sequence shown here is derived from an EMBL/GenBank/DDBJ whole genome shotgun (WGS) entry which is preliminary data.</text>
</comment>
<dbReference type="InterPro" id="IPR037066">
    <property type="entry name" value="Plug_dom_sf"/>
</dbReference>
<evidence type="ECO:0000313" key="5">
    <source>
        <dbReference type="Proteomes" id="UP000541352"/>
    </source>
</evidence>
<accession>A0A7W5ZK92</accession>
<dbReference type="EMBL" id="JACIBY010000002">
    <property type="protein sequence ID" value="MBB3837311.1"/>
    <property type="molecule type" value="Genomic_DNA"/>
</dbReference>
<evidence type="ECO:0000256" key="1">
    <source>
        <dbReference type="ARBA" id="ARBA00022729"/>
    </source>
</evidence>
<evidence type="ECO:0000256" key="2">
    <source>
        <dbReference type="PROSITE-ProRule" id="PRU01360"/>
    </source>
</evidence>
<dbReference type="GO" id="GO:0015344">
    <property type="term" value="F:siderophore uptake transmembrane transporter activity"/>
    <property type="evidence" value="ECO:0007669"/>
    <property type="project" value="TreeGrafter"/>
</dbReference>
<dbReference type="Gene3D" id="2.60.40.1120">
    <property type="entry name" value="Carboxypeptidase-like, regulatory domain"/>
    <property type="match status" value="1"/>
</dbReference>
<proteinExistence type="inferred from homology"/>
<dbReference type="InterPro" id="IPR008969">
    <property type="entry name" value="CarboxyPept-like_regulatory"/>
</dbReference>
<reference evidence="4 5" key="1">
    <citation type="submission" date="2020-08" db="EMBL/GenBank/DDBJ databases">
        <title>Genomic Encyclopedia of Type Strains, Phase IV (KMG-IV): sequencing the most valuable type-strain genomes for metagenomic binning, comparative biology and taxonomic classification.</title>
        <authorList>
            <person name="Goeker M."/>
        </authorList>
    </citation>
    <scope>NUCLEOTIDE SEQUENCE [LARGE SCALE GENOMIC DNA]</scope>
    <source>
        <strain evidence="4 5">DSM 17976</strain>
    </source>
</reference>
<evidence type="ECO:0000259" key="3">
    <source>
        <dbReference type="Pfam" id="PF07715"/>
    </source>
</evidence>
<keyword evidence="2" id="KW-0813">Transport</keyword>
<evidence type="ECO:0000313" key="4">
    <source>
        <dbReference type="EMBL" id="MBB3837311.1"/>
    </source>
</evidence>
<dbReference type="Pfam" id="PF07715">
    <property type="entry name" value="Plug"/>
    <property type="match status" value="1"/>
</dbReference>
<dbReference type="SUPFAM" id="SSF56935">
    <property type="entry name" value="Porins"/>
    <property type="match status" value="1"/>
</dbReference>
<dbReference type="GO" id="GO:0044718">
    <property type="term" value="P:siderophore transmembrane transport"/>
    <property type="evidence" value="ECO:0007669"/>
    <property type="project" value="TreeGrafter"/>
</dbReference>
<comment type="subcellular location">
    <subcellularLocation>
        <location evidence="2">Cell outer membrane</location>
        <topology evidence="2">Multi-pass membrane protein</topology>
    </subcellularLocation>
</comment>
<organism evidence="4 5">
    <name type="scientific">Runella defluvii</name>
    <dbReference type="NCBI Taxonomy" id="370973"/>
    <lineage>
        <taxon>Bacteria</taxon>
        <taxon>Pseudomonadati</taxon>
        <taxon>Bacteroidota</taxon>
        <taxon>Cytophagia</taxon>
        <taxon>Cytophagales</taxon>
        <taxon>Spirosomataceae</taxon>
        <taxon>Runella</taxon>
    </lineage>
</organism>
<dbReference type="Gene3D" id="2.170.130.10">
    <property type="entry name" value="TonB-dependent receptor, plug domain"/>
    <property type="match status" value="1"/>
</dbReference>
<dbReference type="Pfam" id="PF13715">
    <property type="entry name" value="CarbopepD_reg_2"/>
    <property type="match status" value="1"/>
</dbReference>
<dbReference type="AlphaFoldDB" id="A0A7W5ZK92"/>
<comment type="similarity">
    <text evidence="2">Belongs to the TonB-dependent receptor family.</text>
</comment>
<keyword evidence="2" id="KW-0812">Transmembrane</keyword>
<dbReference type="InterPro" id="IPR012910">
    <property type="entry name" value="Plug_dom"/>
</dbReference>
<sequence length="668" mass="73615">MLKFGTRTFIVGLLLGIFVKTTAQTQVLVGKVIDAHTSAPVPFAVVFISNTSKATETDTLGKYTLKNVFQHLRGGSVEVVVSLLGYTTFRQKITYSQRDTLFLPISLVPSQQTIAEIAVKGTRDQTWLKQFKKFEKAFIGTGENVRHTKILNAWVVDFEGDGNTFSASAKQPIAIENKALGYNIYFELQRATVSPIRSSFAGLARFEELKLTDPKQQKKVAENRQRAYEGSERHFLKALAQNKLKQEGFVVYEVSPTYHEKTTFTHLNPQLGKRLFPFNDTAAVRMGKFPTSRELYIRNEIEVLNVNQVARIGTYQDAPFPVSWLRIKGGKTEVTTSGLLFDANSSEWAGDIAERRVADLLPLDFDPEPLPESANWQLLLPKTEAEAPILSALEALPAPLVSVKHSFEGDSTVFRIQVKKTDGTPVQGKVSIAVIEDLQASAADTSLPVVAITDTSSMAVAPNNGITLEEVKVKVKQNKRATQTLLGKIDYVVESKDLRDIISGNVITALQSKVPGVDIFETTDNGGFSRKGARIRGGGYSLRATSSGEEEPLFLLDGIPYGTLQSLSAIPVSEVERIEVIKRANPLLGLRGKNGAINVVTKRAVSHSAAPTASVNDGKLFYWQPTTELSEEGEVLVRFLLPRGVTYYVTINGLTLENQPFTHELRVR</sequence>
<keyword evidence="1" id="KW-0732">Signal</keyword>
<dbReference type="RefSeq" id="WP_183972047.1">
    <property type="nucleotide sequence ID" value="NZ_JACIBY010000002.1"/>
</dbReference>
<dbReference type="InterPro" id="IPR039426">
    <property type="entry name" value="TonB-dep_rcpt-like"/>
</dbReference>
<gene>
    <name evidence="4" type="ORF">FHS57_001305</name>
</gene>
<dbReference type="PANTHER" id="PTHR30069:SF29">
    <property type="entry name" value="HEMOGLOBIN AND HEMOGLOBIN-HAPTOGLOBIN-BINDING PROTEIN 1-RELATED"/>
    <property type="match status" value="1"/>
</dbReference>
<dbReference type="GO" id="GO:0009279">
    <property type="term" value="C:cell outer membrane"/>
    <property type="evidence" value="ECO:0007669"/>
    <property type="project" value="UniProtKB-SubCell"/>
</dbReference>
<name>A0A7W5ZK92_9BACT</name>
<protein>
    <recommendedName>
        <fullName evidence="3">TonB-dependent receptor plug domain-containing protein</fullName>
    </recommendedName>
</protein>
<dbReference type="Proteomes" id="UP000541352">
    <property type="component" value="Unassembled WGS sequence"/>
</dbReference>
<keyword evidence="2" id="KW-0998">Cell outer membrane</keyword>
<feature type="domain" description="TonB-dependent receptor plug" evidence="3">
    <location>
        <begin position="492"/>
        <end position="589"/>
    </location>
</feature>